<comment type="caution">
    <text evidence="7">The sequence shown here is derived from an EMBL/GenBank/DDBJ whole genome shotgun (WGS) entry which is preliminary data.</text>
</comment>
<dbReference type="CDD" id="cd00501">
    <property type="entry name" value="Peptidase_C15"/>
    <property type="match status" value="1"/>
</dbReference>
<evidence type="ECO:0000256" key="6">
    <source>
        <dbReference type="PROSITE-ProRule" id="PRU10077"/>
    </source>
</evidence>
<keyword evidence="4 7" id="KW-0378">Hydrolase</keyword>
<dbReference type="Proteomes" id="UP000029055">
    <property type="component" value="Unassembled WGS sequence"/>
</dbReference>
<dbReference type="SUPFAM" id="SSF53182">
    <property type="entry name" value="Pyrrolidone carboxyl peptidase (pyroglutamate aminopeptidase)"/>
    <property type="match status" value="1"/>
</dbReference>
<evidence type="ECO:0000256" key="5">
    <source>
        <dbReference type="ARBA" id="ARBA00022807"/>
    </source>
</evidence>
<feature type="active site" evidence="6">
    <location>
        <position position="158"/>
    </location>
</feature>
<dbReference type="Pfam" id="PF01470">
    <property type="entry name" value="Peptidase_C15"/>
    <property type="match status" value="1"/>
</dbReference>
<evidence type="ECO:0000256" key="4">
    <source>
        <dbReference type="ARBA" id="ARBA00022801"/>
    </source>
</evidence>
<dbReference type="PANTHER" id="PTHR23402:SF1">
    <property type="entry name" value="PYROGLUTAMYL-PEPTIDASE I"/>
    <property type="match status" value="1"/>
</dbReference>
<comment type="catalytic activity">
    <reaction evidence="6">
        <text>Release of an N-terminal pyroglutamyl group from a polypeptide, the second amino acid generally not being Pro.</text>
        <dbReference type="EC" id="3.4.19.3"/>
    </reaction>
</comment>
<keyword evidence="2" id="KW-0963">Cytoplasm</keyword>
<dbReference type="EMBL" id="JGZR01000001">
    <property type="protein sequence ID" value="KFJ05211.1"/>
    <property type="molecule type" value="Genomic_DNA"/>
</dbReference>
<evidence type="ECO:0000256" key="1">
    <source>
        <dbReference type="ARBA" id="ARBA00006641"/>
    </source>
</evidence>
<dbReference type="STRING" id="77635.BISU_1329"/>
<dbReference type="Gene3D" id="3.40.630.20">
    <property type="entry name" value="Peptidase C15, pyroglutamyl peptidase I-like"/>
    <property type="match status" value="1"/>
</dbReference>
<dbReference type="InterPro" id="IPR033694">
    <property type="entry name" value="PGPEP1_Cys_AS"/>
</dbReference>
<sequence length="226" mass="24197">MEHISVVISGFGPYEGVETNPAYEVPAALAGQGLGESGDGRDDALRDVEVSITATRLPISFGGAWPTLLKTIEAVNPDIVIATGLKRASHGILLERCATNVMDASRPDADNALPTRLPIDAQGPAAYWTRLPLRSILADFTRHGIPASLSSDAGTFVCNSLFYNLLNWSSAQPRVLSGFVNFPMLASADSAQLGLPMDQQIEAGRDVVREAVRYYLQPSSSDILLE</sequence>
<accession>A0A087EBR0</accession>
<dbReference type="GO" id="GO:0005829">
    <property type="term" value="C:cytosol"/>
    <property type="evidence" value="ECO:0007669"/>
    <property type="project" value="InterPro"/>
</dbReference>
<proteinExistence type="inferred from homology"/>
<dbReference type="RefSeq" id="WP_024464072.1">
    <property type="nucleotide sequence ID" value="NZ_CP062939.1"/>
</dbReference>
<dbReference type="GO" id="GO:0016920">
    <property type="term" value="F:pyroglutamyl-peptidase activity"/>
    <property type="evidence" value="ECO:0007669"/>
    <property type="project" value="UniProtKB-EC"/>
</dbReference>
<dbReference type="InterPro" id="IPR036440">
    <property type="entry name" value="Peptidase_C15-like_sf"/>
</dbReference>
<dbReference type="AlphaFoldDB" id="A0A087EBR0"/>
<keyword evidence="3" id="KW-0645">Protease</keyword>
<organism evidence="7 8">
    <name type="scientific">Bifidobacterium subtile</name>
    <dbReference type="NCBI Taxonomy" id="77635"/>
    <lineage>
        <taxon>Bacteria</taxon>
        <taxon>Bacillati</taxon>
        <taxon>Actinomycetota</taxon>
        <taxon>Actinomycetes</taxon>
        <taxon>Bifidobacteriales</taxon>
        <taxon>Bifidobacteriaceae</taxon>
        <taxon>Bifidobacterium</taxon>
    </lineage>
</organism>
<dbReference type="GO" id="GO:0006508">
    <property type="term" value="P:proteolysis"/>
    <property type="evidence" value="ECO:0007669"/>
    <property type="project" value="UniProtKB-KW"/>
</dbReference>
<comment type="similarity">
    <text evidence="1">Belongs to the peptidase C15 family.</text>
</comment>
<dbReference type="PIRSF" id="PIRSF015592">
    <property type="entry name" value="Prld-crbxl_pptds"/>
    <property type="match status" value="1"/>
</dbReference>
<dbReference type="PROSITE" id="PS01334">
    <property type="entry name" value="PYRASE_CYS"/>
    <property type="match status" value="1"/>
</dbReference>
<reference evidence="7 8" key="1">
    <citation type="submission" date="2014-03" db="EMBL/GenBank/DDBJ databases">
        <title>Genomics of Bifidobacteria.</title>
        <authorList>
            <person name="Ventura M."/>
            <person name="Milani C."/>
            <person name="Lugli G.A."/>
        </authorList>
    </citation>
    <scope>NUCLEOTIDE SEQUENCE [LARGE SCALE GENOMIC DNA]</scope>
    <source>
        <strain evidence="7 8">LMG 11597</strain>
    </source>
</reference>
<evidence type="ECO:0000256" key="3">
    <source>
        <dbReference type="ARBA" id="ARBA00022670"/>
    </source>
</evidence>
<protein>
    <recommendedName>
        <fullName evidence="6">Pyroglutamyl-peptidase I</fullName>
        <ecNumber evidence="6">3.4.19.3</ecNumber>
    </recommendedName>
</protein>
<evidence type="ECO:0000256" key="2">
    <source>
        <dbReference type="ARBA" id="ARBA00022490"/>
    </source>
</evidence>
<keyword evidence="8" id="KW-1185">Reference proteome</keyword>
<dbReference type="EC" id="3.4.19.3" evidence="6"/>
<dbReference type="eggNOG" id="COG2039">
    <property type="taxonomic scope" value="Bacteria"/>
</dbReference>
<keyword evidence="5" id="KW-0788">Thiol protease</keyword>
<gene>
    <name evidence="7" type="ORF">BISU_1329</name>
</gene>
<name>A0A087EBR0_9BIFI</name>
<dbReference type="PANTHER" id="PTHR23402">
    <property type="entry name" value="PROTEASE FAMILY C15 PYROGLUTAMYL-PEPTIDASE I-RELATED"/>
    <property type="match status" value="1"/>
</dbReference>
<evidence type="ECO:0000313" key="8">
    <source>
        <dbReference type="Proteomes" id="UP000029055"/>
    </source>
</evidence>
<dbReference type="OrthoDB" id="9779738at2"/>
<evidence type="ECO:0000313" key="7">
    <source>
        <dbReference type="EMBL" id="KFJ05211.1"/>
    </source>
</evidence>
<dbReference type="InterPro" id="IPR000816">
    <property type="entry name" value="Peptidase_C15"/>
</dbReference>
<dbReference type="InterPro" id="IPR016125">
    <property type="entry name" value="Peptidase_C15-like"/>
</dbReference>